<feature type="transmembrane region" description="Helical" evidence="6">
    <location>
        <begin position="165"/>
        <end position="186"/>
    </location>
</feature>
<organism evidence="7 8">
    <name type="scientific">Pseudoduganella namucuonensis</name>
    <dbReference type="NCBI Taxonomy" id="1035707"/>
    <lineage>
        <taxon>Bacteria</taxon>
        <taxon>Pseudomonadati</taxon>
        <taxon>Pseudomonadota</taxon>
        <taxon>Betaproteobacteria</taxon>
        <taxon>Burkholderiales</taxon>
        <taxon>Oxalobacteraceae</taxon>
        <taxon>Telluria group</taxon>
        <taxon>Pseudoduganella</taxon>
    </lineage>
</organism>
<evidence type="ECO:0000256" key="2">
    <source>
        <dbReference type="ARBA" id="ARBA00022475"/>
    </source>
</evidence>
<evidence type="ECO:0000256" key="4">
    <source>
        <dbReference type="ARBA" id="ARBA00022989"/>
    </source>
</evidence>
<reference evidence="8" key="1">
    <citation type="submission" date="2016-10" db="EMBL/GenBank/DDBJ databases">
        <authorList>
            <person name="Varghese N."/>
            <person name="Submissions S."/>
        </authorList>
    </citation>
    <scope>NUCLEOTIDE SEQUENCE [LARGE SCALE GENOMIC DNA]</scope>
    <source>
        <strain evidence="8">CGMCC 1.11014</strain>
    </source>
</reference>
<keyword evidence="5 6" id="KW-0472">Membrane</keyword>
<dbReference type="PANTHER" id="PTHR30482">
    <property type="entry name" value="HIGH-AFFINITY BRANCHED-CHAIN AMINO ACID TRANSPORT SYSTEM PERMEASE"/>
    <property type="match status" value="1"/>
</dbReference>
<feature type="transmembrane region" description="Helical" evidence="6">
    <location>
        <begin position="12"/>
        <end position="33"/>
    </location>
</feature>
<evidence type="ECO:0000256" key="1">
    <source>
        <dbReference type="ARBA" id="ARBA00004651"/>
    </source>
</evidence>
<dbReference type="Proteomes" id="UP000199391">
    <property type="component" value="Unassembled WGS sequence"/>
</dbReference>
<comment type="subcellular location">
    <subcellularLocation>
        <location evidence="1">Cell membrane</location>
        <topology evidence="1">Multi-pass membrane protein</topology>
    </subcellularLocation>
</comment>
<feature type="transmembrane region" description="Helical" evidence="6">
    <location>
        <begin position="120"/>
        <end position="136"/>
    </location>
</feature>
<evidence type="ECO:0000256" key="6">
    <source>
        <dbReference type="SAM" id="Phobius"/>
    </source>
</evidence>
<dbReference type="PANTHER" id="PTHR30482:SF20">
    <property type="entry name" value="HIGH-AFFINITY BRANCHED-CHAIN AMINO ACID TRANSPORT SYSTEM PERMEASE PROTEIN LIVM"/>
    <property type="match status" value="1"/>
</dbReference>
<feature type="transmembrane region" description="Helical" evidence="6">
    <location>
        <begin position="94"/>
        <end position="113"/>
    </location>
</feature>
<dbReference type="GO" id="GO:0015658">
    <property type="term" value="F:branched-chain amino acid transmembrane transporter activity"/>
    <property type="evidence" value="ECO:0007669"/>
    <property type="project" value="InterPro"/>
</dbReference>
<dbReference type="Pfam" id="PF02653">
    <property type="entry name" value="BPD_transp_2"/>
    <property type="match status" value="1"/>
</dbReference>
<gene>
    <name evidence="7" type="ORF">SAMN05216552_103433</name>
</gene>
<dbReference type="InterPro" id="IPR043428">
    <property type="entry name" value="LivM-like"/>
</dbReference>
<protein>
    <submittedName>
        <fullName evidence="7">Amino acid/amide ABC transporter membrane protein 2, HAAT family</fullName>
    </submittedName>
</protein>
<name>A0A1I7LPQ7_9BURK</name>
<feature type="transmembrane region" description="Helical" evidence="6">
    <location>
        <begin position="253"/>
        <end position="277"/>
    </location>
</feature>
<dbReference type="InterPro" id="IPR001851">
    <property type="entry name" value="ABC_transp_permease"/>
</dbReference>
<evidence type="ECO:0000313" key="7">
    <source>
        <dbReference type="EMBL" id="SFV11550.1"/>
    </source>
</evidence>
<keyword evidence="4 6" id="KW-1133">Transmembrane helix</keyword>
<keyword evidence="8" id="KW-1185">Reference proteome</keyword>
<proteinExistence type="predicted"/>
<dbReference type="STRING" id="1035707.SAMN05216552_103433"/>
<dbReference type="GO" id="GO:0005886">
    <property type="term" value="C:plasma membrane"/>
    <property type="evidence" value="ECO:0007669"/>
    <property type="project" value="UniProtKB-SubCell"/>
</dbReference>
<dbReference type="CDD" id="cd06581">
    <property type="entry name" value="TM_PBP1_LivM_like"/>
    <property type="match status" value="1"/>
</dbReference>
<evidence type="ECO:0000256" key="3">
    <source>
        <dbReference type="ARBA" id="ARBA00022692"/>
    </source>
</evidence>
<dbReference type="EMBL" id="FPBO01000034">
    <property type="protein sequence ID" value="SFV11550.1"/>
    <property type="molecule type" value="Genomic_DNA"/>
</dbReference>
<sequence length="349" mass="36074">MNTIAIQPGAPRLALSLGLIMALAGLAVLPALLPSFMLLQLSLTLTYAMAILGLNLLLGYSGQVCLAQGAFFACGAYTTGILAAKYGWDPLLTLPVAALAAAAVGVLIGLPALRLGGLQLAIMTFGIAMVAPQLILKLERYTNGVTGLGIDQPAPPAWFPASAEVWLYCLCVAGAALCVLLMLRLVRGDTGRTLRALRDNPKIAEALGVNLTRTRLAVFAVSSGFAGLAGGLYAIVNAYISPQSFLAAKSIEILIGAIVGGIASIGGAFLGAAFVVFVPEWSAEIDPAIGGLVYGCCLIAMMLLARQGLAGLAAQLRRRFGARLAPFTAFQRPRTPAASNNQEIAHGNT</sequence>
<dbReference type="RefSeq" id="WP_093558807.1">
    <property type="nucleotide sequence ID" value="NZ_FPBO01000034.1"/>
</dbReference>
<evidence type="ECO:0000313" key="8">
    <source>
        <dbReference type="Proteomes" id="UP000199391"/>
    </source>
</evidence>
<evidence type="ECO:0000256" key="5">
    <source>
        <dbReference type="ARBA" id="ARBA00023136"/>
    </source>
</evidence>
<dbReference type="OrthoDB" id="8846334at2"/>
<keyword evidence="3 6" id="KW-0812">Transmembrane</keyword>
<feature type="transmembrane region" description="Helical" evidence="6">
    <location>
        <begin position="289"/>
        <end position="309"/>
    </location>
</feature>
<feature type="transmembrane region" description="Helical" evidence="6">
    <location>
        <begin position="70"/>
        <end position="88"/>
    </location>
</feature>
<feature type="transmembrane region" description="Helical" evidence="6">
    <location>
        <begin position="39"/>
        <end position="58"/>
    </location>
</feature>
<dbReference type="AlphaFoldDB" id="A0A1I7LPQ7"/>
<accession>A0A1I7LPQ7</accession>
<keyword evidence="2" id="KW-1003">Cell membrane</keyword>